<evidence type="ECO:0000256" key="1">
    <source>
        <dbReference type="ARBA" id="ARBA00001971"/>
    </source>
</evidence>
<feature type="transmembrane region" description="Helical" evidence="11">
    <location>
        <begin position="24"/>
        <end position="42"/>
    </location>
</feature>
<sequence>MTHSHSNPLVQPYSLTVIVMEEALSIRGLAIASTLAFLLFVWNRRSRGPRRNLPLPPGPKKLPLLGNSLDMPSSFQWITFSKWAERFDSDVLHLEVAGADYIVLNSYEAITDLLDKRSGIYSSRPHVTMLQDLIGWDRDLLLLPYGEDLKAHRKLFQQEFHPNNSDLHRPHERKALVIFLNNLLEAPEEWLAHIKHMTGTIILAVAYGIDVQPKNDPNIAAAEKMIAVLNTAGIPGAFLVDVFPILKYVPHWFPGASFQRKARKWNGILAATITPPFMKVKKAMANGTAEDCFSLRCLQNAKTPDPRPDHLSKEEEIIKETVGTMYEGGADTGITALRTFLLAMICFPHAQREAQEEMDRVVGKQRLPAYENLDSKSLPYLRAVIFECLRWQPIVPLAFPHRLDADDTYKGFYIPKGSVIMPNVWAVFRDEKNYGPDVDTFEPKRWLLKDDEGWKINPDMRDPTTIAFGFGRRVCPGKHMGLSSFCINAASLLHSFNITPPTDEFGTPIMPKIEYISAVLNQPAPFQCSIKPRSESHVALIQKALLDLGIES</sequence>
<keyword evidence="4 9" id="KW-0349">Heme</keyword>
<dbReference type="PRINTS" id="PR00463">
    <property type="entry name" value="EP450I"/>
</dbReference>
<dbReference type="CDD" id="cd11065">
    <property type="entry name" value="CYP64-like"/>
    <property type="match status" value="1"/>
</dbReference>
<reference evidence="12" key="1">
    <citation type="submission" date="2022-08" db="EMBL/GenBank/DDBJ databases">
        <title>A Global Phylogenomic Analysis of the Shiitake Genus Lentinula.</title>
        <authorList>
            <consortium name="DOE Joint Genome Institute"/>
            <person name="Sierra-Patev S."/>
            <person name="Min B."/>
            <person name="Naranjo-Ortiz M."/>
            <person name="Looney B."/>
            <person name="Konkel Z."/>
            <person name="Slot J.C."/>
            <person name="Sakamoto Y."/>
            <person name="Steenwyk J.L."/>
            <person name="Rokas A."/>
            <person name="Carro J."/>
            <person name="Camarero S."/>
            <person name="Ferreira P."/>
            <person name="Molpeceres G."/>
            <person name="Ruiz-Duenas F.J."/>
            <person name="Serrano A."/>
            <person name="Henrissat B."/>
            <person name="Drula E."/>
            <person name="Hughes K.W."/>
            <person name="Mata J.L."/>
            <person name="Ishikawa N.K."/>
            <person name="Vargas-Isla R."/>
            <person name="Ushijima S."/>
            <person name="Smith C.A."/>
            <person name="Ahrendt S."/>
            <person name="Andreopoulos W."/>
            <person name="He G."/>
            <person name="Labutti K."/>
            <person name="Lipzen A."/>
            <person name="Ng V."/>
            <person name="Riley R."/>
            <person name="Sandor L."/>
            <person name="Barry K."/>
            <person name="Martinez A.T."/>
            <person name="Xiao Y."/>
            <person name="Gibbons J.G."/>
            <person name="Terashima K."/>
            <person name="Grigoriev I.V."/>
            <person name="Hibbett D.S."/>
        </authorList>
    </citation>
    <scope>NUCLEOTIDE SEQUENCE</scope>
    <source>
        <strain evidence="12">JLM2183</strain>
    </source>
</reference>
<evidence type="ECO:0000256" key="3">
    <source>
        <dbReference type="ARBA" id="ARBA00010617"/>
    </source>
</evidence>
<evidence type="ECO:0000256" key="4">
    <source>
        <dbReference type="ARBA" id="ARBA00022617"/>
    </source>
</evidence>
<comment type="caution">
    <text evidence="12">The sequence shown here is derived from an EMBL/GenBank/DDBJ whole genome shotgun (WGS) entry which is preliminary data.</text>
</comment>
<dbReference type="OrthoDB" id="2789670at2759"/>
<dbReference type="InterPro" id="IPR017972">
    <property type="entry name" value="Cyt_P450_CS"/>
</dbReference>
<gene>
    <name evidence="12" type="ORF">J3R30DRAFT_3696765</name>
</gene>
<evidence type="ECO:0000256" key="11">
    <source>
        <dbReference type="SAM" id="Phobius"/>
    </source>
</evidence>
<dbReference type="Pfam" id="PF00067">
    <property type="entry name" value="p450"/>
    <property type="match status" value="1"/>
</dbReference>
<evidence type="ECO:0000256" key="5">
    <source>
        <dbReference type="ARBA" id="ARBA00022723"/>
    </source>
</evidence>
<evidence type="ECO:0000256" key="8">
    <source>
        <dbReference type="ARBA" id="ARBA00023033"/>
    </source>
</evidence>
<evidence type="ECO:0000256" key="2">
    <source>
        <dbReference type="ARBA" id="ARBA00005179"/>
    </source>
</evidence>
<evidence type="ECO:0000256" key="10">
    <source>
        <dbReference type="RuleBase" id="RU000461"/>
    </source>
</evidence>
<dbReference type="Gene3D" id="1.10.630.10">
    <property type="entry name" value="Cytochrome P450"/>
    <property type="match status" value="1"/>
</dbReference>
<dbReference type="InterPro" id="IPR050364">
    <property type="entry name" value="Cytochrome_P450_fung"/>
</dbReference>
<keyword evidence="5 9" id="KW-0479">Metal-binding</keyword>
<dbReference type="PANTHER" id="PTHR46300">
    <property type="entry name" value="P450, PUTATIVE (EUROFUNG)-RELATED-RELATED"/>
    <property type="match status" value="1"/>
</dbReference>
<accession>A0A9W9DTA4</accession>
<keyword evidence="11" id="KW-0472">Membrane</keyword>
<comment type="similarity">
    <text evidence="3 10">Belongs to the cytochrome P450 family.</text>
</comment>
<keyword evidence="11" id="KW-1133">Transmembrane helix</keyword>
<evidence type="ECO:0000256" key="6">
    <source>
        <dbReference type="ARBA" id="ARBA00023002"/>
    </source>
</evidence>
<comment type="pathway">
    <text evidence="2">Secondary metabolite biosynthesis.</text>
</comment>
<evidence type="ECO:0000313" key="12">
    <source>
        <dbReference type="EMBL" id="KAJ4485415.1"/>
    </source>
</evidence>
<evidence type="ECO:0000313" key="13">
    <source>
        <dbReference type="Proteomes" id="UP001150266"/>
    </source>
</evidence>
<evidence type="ECO:0000256" key="9">
    <source>
        <dbReference type="PIRSR" id="PIRSR602401-1"/>
    </source>
</evidence>
<dbReference type="PANTHER" id="PTHR46300:SF7">
    <property type="entry name" value="P450, PUTATIVE (EUROFUNG)-RELATED"/>
    <property type="match status" value="1"/>
</dbReference>
<dbReference type="EMBL" id="JAOTPV010000003">
    <property type="protein sequence ID" value="KAJ4485415.1"/>
    <property type="molecule type" value="Genomic_DNA"/>
</dbReference>
<dbReference type="PROSITE" id="PS00086">
    <property type="entry name" value="CYTOCHROME_P450"/>
    <property type="match status" value="1"/>
</dbReference>
<dbReference type="SUPFAM" id="SSF48264">
    <property type="entry name" value="Cytochrome P450"/>
    <property type="match status" value="1"/>
</dbReference>
<dbReference type="GO" id="GO:0004497">
    <property type="term" value="F:monooxygenase activity"/>
    <property type="evidence" value="ECO:0007669"/>
    <property type="project" value="UniProtKB-KW"/>
</dbReference>
<evidence type="ECO:0000256" key="7">
    <source>
        <dbReference type="ARBA" id="ARBA00023004"/>
    </source>
</evidence>
<keyword evidence="13" id="KW-1185">Reference proteome</keyword>
<dbReference type="AlphaFoldDB" id="A0A9W9DTA4"/>
<organism evidence="12 13">
    <name type="scientific">Lentinula aciculospora</name>
    <dbReference type="NCBI Taxonomy" id="153920"/>
    <lineage>
        <taxon>Eukaryota</taxon>
        <taxon>Fungi</taxon>
        <taxon>Dikarya</taxon>
        <taxon>Basidiomycota</taxon>
        <taxon>Agaricomycotina</taxon>
        <taxon>Agaricomycetes</taxon>
        <taxon>Agaricomycetidae</taxon>
        <taxon>Agaricales</taxon>
        <taxon>Marasmiineae</taxon>
        <taxon>Omphalotaceae</taxon>
        <taxon>Lentinula</taxon>
    </lineage>
</organism>
<dbReference type="Proteomes" id="UP001150266">
    <property type="component" value="Unassembled WGS sequence"/>
</dbReference>
<feature type="binding site" description="axial binding residue" evidence="9">
    <location>
        <position position="475"/>
    </location>
    <ligand>
        <name>heme</name>
        <dbReference type="ChEBI" id="CHEBI:30413"/>
    </ligand>
    <ligandPart>
        <name>Fe</name>
        <dbReference type="ChEBI" id="CHEBI:18248"/>
    </ligandPart>
</feature>
<dbReference type="GO" id="GO:0016705">
    <property type="term" value="F:oxidoreductase activity, acting on paired donors, with incorporation or reduction of molecular oxygen"/>
    <property type="evidence" value="ECO:0007669"/>
    <property type="project" value="InterPro"/>
</dbReference>
<proteinExistence type="inferred from homology"/>
<dbReference type="GO" id="GO:0005506">
    <property type="term" value="F:iron ion binding"/>
    <property type="evidence" value="ECO:0007669"/>
    <property type="project" value="InterPro"/>
</dbReference>
<keyword evidence="11" id="KW-0812">Transmembrane</keyword>
<name>A0A9W9DTA4_9AGAR</name>
<keyword evidence="6 10" id="KW-0560">Oxidoreductase</keyword>
<protein>
    <submittedName>
        <fullName evidence="12">Cytochrome P450</fullName>
    </submittedName>
</protein>
<dbReference type="InterPro" id="IPR036396">
    <property type="entry name" value="Cyt_P450_sf"/>
</dbReference>
<keyword evidence="7 9" id="KW-0408">Iron</keyword>
<dbReference type="InterPro" id="IPR001128">
    <property type="entry name" value="Cyt_P450"/>
</dbReference>
<dbReference type="GO" id="GO:0020037">
    <property type="term" value="F:heme binding"/>
    <property type="evidence" value="ECO:0007669"/>
    <property type="project" value="InterPro"/>
</dbReference>
<dbReference type="InterPro" id="IPR002401">
    <property type="entry name" value="Cyt_P450_E_grp-I"/>
</dbReference>
<comment type="cofactor">
    <cofactor evidence="1 9">
        <name>heme</name>
        <dbReference type="ChEBI" id="CHEBI:30413"/>
    </cofactor>
</comment>
<keyword evidence="8 10" id="KW-0503">Monooxygenase</keyword>